<dbReference type="AlphaFoldDB" id="A0A095A4B3"/>
<accession>A0A095A4B3</accession>
<organism evidence="1">
    <name type="scientific">Schistosoma haematobium</name>
    <name type="common">Blood fluke</name>
    <dbReference type="NCBI Taxonomy" id="6185"/>
    <lineage>
        <taxon>Eukaryota</taxon>
        <taxon>Metazoa</taxon>
        <taxon>Spiralia</taxon>
        <taxon>Lophotrochozoa</taxon>
        <taxon>Platyhelminthes</taxon>
        <taxon>Trematoda</taxon>
        <taxon>Digenea</taxon>
        <taxon>Strigeidida</taxon>
        <taxon>Schistosomatoidea</taxon>
        <taxon>Schistosomatidae</taxon>
        <taxon>Schistosoma</taxon>
    </lineage>
</organism>
<evidence type="ECO:0000313" key="1">
    <source>
        <dbReference type="EMBL" id="KGB40449.1"/>
    </source>
</evidence>
<name>A0A095A4B3_SCHHA</name>
<reference evidence="1" key="1">
    <citation type="journal article" date="2012" name="Nat. Genet.">
        <title>Whole-genome sequence of Schistosoma haematobium.</title>
        <authorList>
            <person name="Young N.D."/>
            <person name="Jex A.R."/>
            <person name="Li B."/>
            <person name="Liu S."/>
            <person name="Yang L."/>
            <person name="Xiong Z."/>
            <person name="Li Y."/>
            <person name="Cantacessi C."/>
            <person name="Hall R.S."/>
            <person name="Xu X."/>
            <person name="Chen F."/>
            <person name="Wu X."/>
            <person name="Zerlotini A."/>
            <person name="Oliveira G."/>
            <person name="Hofmann A."/>
            <person name="Zhang G."/>
            <person name="Fang X."/>
            <person name="Kang Y."/>
            <person name="Campbell B.E."/>
            <person name="Loukas A."/>
            <person name="Ranganathan S."/>
            <person name="Rollinson D."/>
            <person name="Rinaldi G."/>
            <person name="Brindley P.J."/>
            <person name="Yang H."/>
            <person name="Wang J."/>
            <person name="Wang J."/>
            <person name="Gasser R.B."/>
        </authorList>
    </citation>
    <scope>NUCLEOTIDE SEQUENCE [LARGE SCALE GENOMIC DNA]</scope>
</reference>
<protein>
    <submittedName>
        <fullName evidence="1">Uncharacterized protein</fullName>
    </submittedName>
</protein>
<sequence>MIPSLTKLNHVTSEWSDSELSLLLSALKRDRSFSTRELAEFIQTKKKTEIRELIACLMDVDEKNLQDPQITVPEVKPEGSIDILLQITRHSCTEYYNYSMALNEVLQRASTWESVECRKINKRDPDPIYLPYAQVYRFFSSLVCGQPLPNLSDLSSGAFLDLLTCKKSENSNQNSHLLIEQLQNANKIATEKIGVFLALAAAIQLNSRLCSRRGCDITENFDEHCIAPLFLLSKVKHPHTLKQTREMVEYLINRFAKLWSLPKFPCSQNGSFASEGELNIQSTDLPDALFKRLSMFSLNPFSFPMEVMSPFQKILDDFRHMCSSRFSYLNRFKSILYISLPTGLQHSVKRSTPSQPIKVVNQWKKRRIEKSTKSRPTLRHKALESSVPLNNLTTLSFDENTNQVGSNACSDEKTDLKVNLTSRRFVNWCPGTHFVRVSDPAEDEAVKMLMNTHIQVKTKSTRKLI</sequence>
<gene>
    <name evidence="1" type="ORF">MS3_08918</name>
</gene>
<dbReference type="EMBL" id="KL251470">
    <property type="protein sequence ID" value="KGB40449.1"/>
    <property type="molecule type" value="Genomic_DNA"/>
</dbReference>
<dbReference type="STRING" id="6185.A0A095A4B3"/>
<proteinExistence type="predicted"/>